<dbReference type="InterPro" id="IPR042235">
    <property type="entry name" value="ZP-C_dom"/>
</dbReference>
<feature type="signal peptide" evidence="3">
    <location>
        <begin position="1"/>
        <end position="22"/>
    </location>
</feature>
<sequence length="360" mass="39018">MTMKVFLRLIFALCGVVPVLRASTSCASDEVYDSNNNVCNCNTSFYTPQVSPPTPVIECSGGNMKLSISKCQLDISQFNASDLHLNSGNCLGTVDNESNISNMVLTSPLRNGACGNILNINESHVTYSNTLFISPKINTIITRRYFNVSFSCSYPLKTTVSLNTTLKPVMGVSTITVPGANGQYIVTMLAWINEEFNEPLTEDTVVRVEDTIYISVIVPELDANFFALYVNRIYASASPGSTEYNLLSDGCPATGDAEGLMSVRQNGNGTEARFAMKVFKITSSDFVNLFADVSVCNGTCVKSCSIRSAKSEKSTGDTATVSVTLSAEDTLQYSSSTIDRFSVPFTMSSLFLSLLFVKLM</sequence>
<evidence type="ECO:0000259" key="4">
    <source>
        <dbReference type="PROSITE" id="PS51034"/>
    </source>
</evidence>
<protein>
    <recommendedName>
        <fullName evidence="4">ZP domain-containing protein</fullName>
    </recommendedName>
</protein>
<evidence type="ECO:0000256" key="2">
    <source>
        <dbReference type="ARBA" id="ARBA00023157"/>
    </source>
</evidence>
<dbReference type="Pfam" id="PF23344">
    <property type="entry name" value="ZP-N"/>
    <property type="match status" value="1"/>
</dbReference>
<dbReference type="PANTHER" id="PTHR14002:SF51">
    <property type="entry name" value="THYROID HORMONE DOWN-REGULATED PROTEIN (GENE 17)"/>
    <property type="match status" value="1"/>
</dbReference>
<dbReference type="PANTHER" id="PTHR14002">
    <property type="entry name" value="ENDOGLIN/TGF-BETA RECEPTOR TYPE III"/>
    <property type="match status" value="1"/>
</dbReference>
<keyword evidence="6" id="KW-1185">Reference proteome</keyword>
<feature type="chain" id="PRO_5034896170" description="ZP domain-containing protein" evidence="3">
    <location>
        <begin position="23"/>
        <end position="360"/>
    </location>
</feature>
<dbReference type="Proteomes" id="UP000694569">
    <property type="component" value="Unplaced"/>
</dbReference>
<reference evidence="5" key="1">
    <citation type="submission" date="2025-08" db="UniProtKB">
        <authorList>
            <consortium name="Ensembl"/>
        </authorList>
    </citation>
    <scope>IDENTIFICATION</scope>
</reference>
<organism evidence="5 6">
    <name type="scientific">Leptobrachium leishanense</name>
    <name type="common">Leishan spiny toad</name>
    <dbReference type="NCBI Taxonomy" id="445787"/>
    <lineage>
        <taxon>Eukaryota</taxon>
        <taxon>Metazoa</taxon>
        <taxon>Chordata</taxon>
        <taxon>Craniata</taxon>
        <taxon>Vertebrata</taxon>
        <taxon>Euteleostomi</taxon>
        <taxon>Amphibia</taxon>
        <taxon>Batrachia</taxon>
        <taxon>Anura</taxon>
        <taxon>Pelobatoidea</taxon>
        <taxon>Megophryidae</taxon>
        <taxon>Leptobrachium</taxon>
    </lineage>
</organism>
<dbReference type="Gene3D" id="2.60.40.4100">
    <property type="entry name" value="Zona pellucida, ZP-C domain"/>
    <property type="match status" value="1"/>
</dbReference>
<dbReference type="InterPro" id="IPR001507">
    <property type="entry name" value="ZP_dom"/>
</dbReference>
<proteinExistence type="predicted"/>
<keyword evidence="2" id="KW-1015">Disulfide bond</keyword>
<evidence type="ECO:0000256" key="3">
    <source>
        <dbReference type="SAM" id="SignalP"/>
    </source>
</evidence>
<dbReference type="Ensembl" id="ENSLLET00000002029.1">
    <property type="protein sequence ID" value="ENSLLEP00000001945.1"/>
    <property type="gene ID" value="ENSLLEG00000001154.1"/>
</dbReference>
<dbReference type="PROSITE" id="PS51034">
    <property type="entry name" value="ZP_2"/>
    <property type="match status" value="1"/>
</dbReference>
<evidence type="ECO:0000313" key="5">
    <source>
        <dbReference type="Ensembl" id="ENSLLEP00000001945.1"/>
    </source>
</evidence>
<accession>A0A8C5LT67</accession>
<feature type="domain" description="ZP" evidence="4">
    <location>
        <begin position="58"/>
        <end position="311"/>
    </location>
</feature>
<dbReference type="InterPro" id="IPR055355">
    <property type="entry name" value="ZP-C"/>
</dbReference>
<keyword evidence="1 3" id="KW-0732">Signal</keyword>
<reference evidence="5" key="2">
    <citation type="submission" date="2025-09" db="UniProtKB">
        <authorList>
            <consortium name="Ensembl"/>
        </authorList>
    </citation>
    <scope>IDENTIFICATION</scope>
</reference>
<dbReference type="SMART" id="SM00241">
    <property type="entry name" value="ZP"/>
    <property type="match status" value="1"/>
</dbReference>
<dbReference type="Pfam" id="PF00100">
    <property type="entry name" value="Zona_pellucida"/>
    <property type="match status" value="1"/>
</dbReference>
<dbReference type="Gene3D" id="2.60.40.3210">
    <property type="entry name" value="Zona pellucida, ZP-N domain"/>
    <property type="match status" value="1"/>
</dbReference>
<dbReference type="AlphaFoldDB" id="A0A8C5LT67"/>
<name>A0A8C5LT67_9ANUR</name>
<dbReference type="GeneTree" id="ENSGT00940000156038"/>
<dbReference type="InterPro" id="IPR055356">
    <property type="entry name" value="ZP-N"/>
</dbReference>
<evidence type="ECO:0000313" key="6">
    <source>
        <dbReference type="Proteomes" id="UP000694569"/>
    </source>
</evidence>
<evidence type="ECO:0000256" key="1">
    <source>
        <dbReference type="ARBA" id="ARBA00022729"/>
    </source>
</evidence>